<feature type="region of interest" description="Disordered" evidence="1">
    <location>
        <begin position="365"/>
        <end position="389"/>
    </location>
</feature>
<protein>
    <submittedName>
        <fullName evidence="2">Uncharacterized protein</fullName>
    </submittedName>
</protein>
<evidence type="ECO:0000313" key="2">
    <source>
        <dbReference type="EMBL" id="TCD66907.1"/>
    </source>
</evidence>
<dbReference type="AlphaFoldDB" id="A0A4V2MWN2"/>
<sequence>MPRVQRDVPPWEIYAEKLMHCGYGYPLWHPEPHNGIEVSIGDVGVVQNGSFIPMFNTIKGVAYGEWTLPLDFEELPQLNPQLFAEYLEYSGGGIITDARYMHGDPSNPSDFVMPGGSHAITFIRDDARSSNLARLKFVDRYVIKNLPSWYDSVTVQGDAFRREDIVFVNGFTKTKSWGVAVYSIDSPRIDVQISGNYRETWPSIHATVDHGRLSLEQRWSPDDEVREQANQCLFLHYMKVVHRPFFLQRLAAHAGQDTLPNGRNKDKDAGENILPSGKHVWSKNYDPLDTLFEYIFEHSDVEAALVCDEDLPSMNHNFEWSGDAGKVKEFLTRHMPRIEIFDKVGMISAGMAALRSYARETEYLRHDSKPAQAEPSRTEQDGSDVGAVDLEQDSGDVHHYSASKVEVVLGDMTIPDATHTYPGSHVHERWCTSIGVF</sequence>
<dbReference type="EMBL" id="RWJN01000117">
    <property type="protein sequence ID" value="TCD66907.1"/>
    <property type="molecule type" value="Genomic_DNA"/>
</dbReference>
<evidence type="ECO:0000256" key="1">
    <source>
        <dbReference type="SAM" id="MobiDB-lite"/>
    </source>
</evidence>
<dbReference type="STRING" id="92696.A0A4V2MWN2"/>
<dbReference type="OrthoDB" id="3222453at2759"/>
<accession>A0A4V2MWN2</accession>
<gene>
    <name evidence="2" type="ORF">EIP91_000746</name>
</gene>
<comment type="caution">
    <text evidence="2">The sequence shown here is derived from an EMBL/GenBank/DDBJ whole genome shotgun (WGS) entry which is preliminary data.</text>
</comment>
<reference evidence="2 3" key="1">
    <citation type="submission" date="2018-11" db="EMBL/GenBank/DDBJ databases">
        <title>Genome assembly of Steccherinum ochraceum LE-BIN_3174, the white-rot fungus of the Steccherinaceae family (The Residual Polyporoid clade, Polyporales, Basidiomycota).</title>
        <authorList>
            <person name="Fedorova T.V."/>
            <person name="Glazunova O.A."/>
            <person name="Landesman E.O."/>
            <person name="Moiseenko K.V."/>
            <person name="Psurtseva N.V."/>
            <person name="Savinova O.S."/>
            <person name="Shakhova N.V."/>
            <person name="Tyazhelova T.V."/>
            <person name="Vasina D.V."/>
        </authorList>
    </citation>
    <scope>NUCLEOTIDE SEQUENCE [LARGE SCALE GENOMIC DNA]</scope>
    <source>
        <strain evidence="2 3">LE-BIN_3174</strain>
    </source>
</reference>
<name>A0A4V2MWN2_9APHY</name>
<evidence type="ECO:0000313" key="3">
    <source>
        <dbReference type="Proteomes" id="UP000292702"/>
    </source>
</evidence>
<dbReference type="Proteomes" id="UP000292702">
    <property type="component" value="Unassembled WGS sequence"/>
</dbReference>
<organism evidence="2 3">
    <name type="scientific">Steccherinum ochraceum</name>
    <dbReference type="NCBI Taxonomy" id="92696"/>
    <lineage>
        <taxon>Eukaryota</taxon>
        <taxon>Fungi</taxon>
        <taxon>Dikarya</taxon>
        <taxon>Basidiomycota</taxon>
        <taxon>Agaricomycotina</taxon>
        <taxon>Agaricomycetes</taxon>
        <taxon>Polyporales</taxon>
        <taxon>Steccherinaceae</taxon>
        <taxon>Steccherinum</taxon>
    </lineage>
</organism>
<proteinExistence type="predicted"/>
<keyword evidence="3" id="KW-1185">Reference proteome</keyword>